<dbReference type="PANTHER" id="PTHR43117">
    <property type="entry name" value="OSMOPROTECTANT IMPORT ATP-BINDING PROTEIN OSMV"/>
    <property type="match status" value="1"/>
</dbReference>
<dbReference type="InterPro" id="IPR027417">
    <property type="entry name" value="P-loop_NTPase"/>
</dbReference>
<dbReference type="PANTHER" id="PTHR43117:SF4">
    <property type="entry name" value="OSMOPROTECTANT IMPORT ATP-BINDING PROTEIN OSMV"/>
    <property type="match status" value="1"/>
</dbReference>
<proteinExistence type="inferred from homology"/>
<feature type="domain" description="ABC transporter" evidence="5">
    <location>
        <begin position="17"/>
        <end position="309"/>
    </location>
</feature>
<dbReference type="Pfam" id="PF00005">
    <property type="entry name" value="ABC_tran"/>
    <property type="match status" value="2"/>
</dbReference>
<accession>A0AAD5YS45</accession>
<feature type="domain" description="ABC transporter" evidence="5">
    <location>
        <begin position="329"/>
        <end position="598"/>
    </location>
</feature>
<keyword evidence="7" id="KW-1185">Reference proteome</keyword>
<dbReference type="SUPFAM" id="SSF52540">
    <property type="entry name" value="P-loop containing nucleoside triphosphate hydrolases"/>
    <property type="match status" value="2"/>
</dbReference>
<comment type="caution">
    <text evidence="6">The sequence shown here is derived from an EMBL/GenBank/DDBJ whole genome shotgun (WGS) entry which is preliminary data.</text>
</comment>
<gene>
    <name evidence="6" type="ORF">NP233_g4173</name>
</gene>
<keyword evidence="2" id="KW-0813">Transport</keyword>
<dbReference type="Gene3D" id="3.40.50.300">
    <property type="entry name" value="P-loop containing nucleotide triphosphate hydrolases"/>
    <property type="match status" value="2"/>
</dbReference>
<evidence type="ECO:0000256" key="3">
    <source>
        <dbReference type="ARBA" id="ARBA00022741"/>
    </source>
</evidence>
<keyword evidence="4" id="KW-0067">ATP-binding</keyword>
<dbReference type="Proteomes" id="UP001213000">
    <property type="component" value="Unassembled WGS sequence"/>
</dbReference>
<protein>
    <recommendedName>
        <fullName evidence="5">ABC transporter domain-containing protein</fullName>
    </recommendedName>
</protein>
<dbReference type="InterPro" id="IPR003593">
    <property type="entry name" value="AAA+_ATPase"/>
</dbReference>
<dbReference type="AlphaFoldDB" id="A0AAD5YS45"/>
<evidence type="ECO:0000256" key="4">
    <source>
        <dbReference type="ARBA" id="ARBA00022840"/>
    </source>
</evidence>
<evidence type="ECO:0000259" key="5">
    <source>
        <dbReference type="PROSITE" id="PS50893"/>
    </source>
</evidence>
<keyword evidence="3" id="KW-0547">Nucleotide-binding</keyword>
<dbReference type="PROSITE" id="PS50893">
    <property type="entry name" value="ABC_TRANSPORTER_2"/>
    <property type="match status" value="2"/>
</dbReference>
<evidence type="ECO:0000313" key="6">
    <source>
        <dbReference type="EMBL" id="KAJ3570797.1"/>
    </source>
</evidence>
<dbReference type="EMBL" id="JANIEX010000218">
    <property type="protein sequence ID" value="KAJ3570797.1"/>
    <property type="molecule type" value="Genomic_DNA"/>
</dbReference>
<sequence length="599" mass="66529">MLLKRCKTRKGFLLRALSTKSIIHIPKSSSIHPFGDPSNRLPVLRDVEWRVNEGDAWAVMSASSGDNGKRALFRTLLGHLRVLTIPSDAPNEGLFPFLGPDSDPYSTIASVSFSHRSGRGAGGAFYDYTARYGAIRDEDALTLRESMFPESIAEEMPDPLAASLFEKPKAKKRAFEDVVKLTGEEKQLFDTLVREMDLERLLDLPVVALSNGQTRRARIVRAVLRKPELMLLDEPLTGLDVAARPKLLDLLNKLHQSRKPRVILGLRTQDDIPDWITHVALVRDGTVEAGPKNSIVPLIKQMDESSRPTSTAKSIESTEISQSDGELVLDLTNVNVKYSDRVVLNDINWKIRQGERWHLQGANGSGKTTLMSLILGDHPQSYIQKHLLLPSPSSSSAANTFTLNHRKRIPTPHLRKTIGVVSPELFDAFPRRHPGMTVREAIGTGFEGVFVPLGGPGAVGATEAGEESLRAWREQRVQEMLDHLGPASWSLSTPPSTQTPSLSNDFAKRRFTELSTGEQRIVLLMRALVGKPPVVLLDEVWSGMSEEMVSAARRYLRDLERVGKDQAVVVITHWEEEVPWSAEEGLKRFRLDGGRGEVV</sequence>
<dbReference type="GO" id="GO:0016887">
    <property type="term" value="F:ATP hydrolysis activity"/>
    <property type="evidence" value="ECO:0007669"/>
    <property type="project" value="InterPro"/>
</dbReference>
<evidence type="ECO:0000256" key="1">
    <source>
        <dbReference type="ARBA" id="ARBA00005417"/>
    </source>
</evidence>
<organism evidence="6 7">
    <name type="scientific">Leucocoprinus birnbaumii</name>
    <dbReference type="NCBI Taxonomy" id="56174"/>
    <lineage>
        <taxon>Eukaryota</taxon>
        <taxon>Fungi</taxon>
        <taxon>Dikarya</taxon>
        <taxon>Basidiomycota</taxon>
        <taxon>Agaricomycotina</taxon>
        <taxon>Agaricomycetes</taxon>
        <taxon>Agaricomycetidae</taxon>
        <taxon>Agaricales</taxon>
        <taxon>Agaricineae</taxon>
        <taxon>Agaricaceae</taxon>
        <taxon>Leucocoprinus</taxon>
    </lineage>
</organism>
<dbReference type="SMART" id="SM00382">
    <property type="entry name" value="AAA"/>
    <property type="match status" value="1"/>
</dbReference>
<reference evidence="6" key="1">
    <citation type="submission" date="2022-07" db="EMBL/GenBank/DDBJ databases">
        <title>Genome Sequence of Leucocoprinus birnbaumii.</title>
        <authorList>
            <person name="Buettner E."/>
        </authorList>
    </citation>
    <scope>NUCLEOTIDE SEQUENCE</scope>
    <source>
        <strain evidence="6">VT141</strain>
    </source>
</reference>
<comment type="similarity">
    <text evidence="1">Belongs to the ABC transporter superfamily.</text>
</comment>
<name>A0AAD5YS45_9AGAR</name>
<dbReference type="InterPro" id="IPR003439">
    <property type="entry name" value="ABC_transporter-like_ATP-bd"/>
</dbReference>
<dbReference type="GO" id="GO:0005524">
    <property type="term" value="F:ATP binding"/>
    <property type="evidence" value="ECO:0007669"/>
    <property type="project" value="UniProtKB-KW"/>
</dbReference>
<evidence type="ECO:0000313" key="7">
    <source>
        <dbReference type="Proteomes" id="UP001213000"/>
    </source>
</evidence>
<evidence type="ECO:0000256" key="2">
    <source>
        <dbReference type="ARBA" id="ARBA00022448"/>
    </source>
</evidence>